<evidence type="ECO:0000256" key="7">
    <source>
        <dbReference type="ARBA" id="ARBA00023054"/>
    </source>
</evidence>
<dbReference type="SUPFAM" id="SSF46589">
    <property type="entry name" value="tRNA-binding arm"/>
    <property type="match status" value="1"/>
</dbReference>
<dbReference type="FunFam" id="1.10.287.380:FF:000001">
    <property type="entry name" value="Valine--tRNA ligase"/>
    <property type="match status" value="1"/>
</dbReference>
<evidence type="ECO:0000256" key="8">
    <source>
        <dbReference type="ARBA" id="ARBA00023146"/>
    </source>
</evidence>
<evidence type="ECO:0000313" key="19">
    <source>
        <dbReference type="Proteomes" id="UP001172791"/>
    </source>
</evidence>
<evidence type="ECO:0000256" key="12">
    <source>
        <dbReference type="SAM" id="MobiDB-lite"/>
    </source>
</evidence>
<evidence type="ECO:0000256" key="6">
    <source>
        <dbReference type="ARBA" id="ARBA00022917"/>
    </source>
</evidence>
<comment type="function">
    <text evidence="11">Catalyzes the attachment of valine to tRNA(Val). As ValRS can inadvertently accommodate and process structurally similar amino acids such as threonine, to avoid such errors, it has a 'posttransfer' editing activity that hydrolyzes mischarged Thr-tRNA(Val) in a tRNA-dependent manner.</text>
</comment>
<organism evidence="16 19">
    <name type="scientific">Pandoraea cepalis</name>
    <dbReference type="NCBI Taxonomy" id="2508294"/>
    <lineage>
        <taxon>Bacteria</taxon>
        <taxon>Pseudomonadati</taxon>
        <taxon>Pseudomonadota</taxon>
        <taxon>Betaproteobacteria</taxon>
        <taxon>Burkholderiales</taxon>
        <taxon>Burkholderiaceae</taxon>
        <taxon>Pandoraea</taxon>
    </lineage>
</organism>
<dbReference type="Pfam" id="PF08264">
    <property type="entry name" value="Anticodon_1"/>
    <property type="match status" value="1"/>
</dbReference>
<evidence type="ECO:0000313" key="18">
    <source>
        <dbReference type="Proteomes" id="UP001172788"/>
    </source>
</evidence>
<comment type="domain">
    <text evidence="11">The C-terminal coiled-coil domain is crucial for aminoacylation activity.</text>
</comment>
<dbReference type="Gene3D" id="3.40.50.620">
    <property type="entry name" value="HUPs"/>
    <property type="match status" value="2"/>
</dbReference>
<name>A0AAW7MPQ2_9BURK</name>
<dbReference type="CDD" id="cd07962">
    <property type="entry name" value="Anticodon_Ia_Val"/>
    <property type="match status" value="1"/>
</dbReference>
<dbReference type="Proteomes" id="UP001172791">
    <property type="component" value="Unassembled WGS sequence"/>
</dbReference>
<keyword evidence="6 11" id="KW-0648">Protein biosynthesis</keyword>
<dbReference type="CDD" id="cd00817">
    <property type="entry name" value="ValRS_core"/>
    <property type="match status" value="1"/>
</dbReference>
<evidence type="ECO:0000256" key="3">
    <source>
        <dbReference type="ARBA" id="ARBA00022598"/>
    </source>
</evidence>
<dbReference type="AlphaFoldDB" id="A0AAW7MPQ2"/>
<dbReference type="FunFam" id="3.90.740.10:FF:000005">
    <property type="entry name" value="Valine--tRNA ligase, mitochondrial"/>
    <property type="match status" value="1"/>
</dbReference>
<dbReference type="SUPFAM" id="SSF47323">
    <property type="entry name" value="Anticodon-binding domain of a subclass of class I aminoacyl-tRNA synthetases"/>
    <property type="match status" value="1"/>
</dbReference>
<feature type="binding site" evidence="11">
    <location>
        <position position="547"/>
    </location>
    <ligand>
        <name>ATP</name>
        <dbReference type="ChEBI" id="CHEBI:30616"/>
    </ligand>
</feature>
<dbReference type="PRINTS" id="PR00986">
    <property type="entry name" value="TRNASYNTHVAL"/>
</dbReference>
<dbReference type="PANTHER" id="PTHR11946">
    <property type="entry name" value="VALYL-TRNA SYNTHETASES"/>
    <property type="match status" value="1"/>
</dbReference>
<comment type="caution">
    <text evidence="16">The sequence shown here is derived from an EMBL/GenBank/DDBJ whole genome shotgun (WGS) entry which is preliminary data.</text>
</comment>
<feature type="short sequence motif" description="'KMSKS' region" evidence="11">
    <location>
        <begin position="544"/>
        <end position="548"/>
    </location>
</feature>
<feature type="domain" description="Aminoacyl-tRNA synthetase class Ia" evidence="13">
    <location>
        <begin position="25"/>
        <end position="621"/>
    </location>
</feature>
<dbReference type="FunFam" id="3.40.50.620:FF:000020">
    <property type="entry name" value="Valine--tRNA ligase, mitochondrial"/>
    <property type="match status" value="1"/>
</dbReference>
<feature type="region of interest" description="Disordered" evidence="12">
    <location>
        <begin position="1"/>
        <end position="24"/>
    </location>
</feature>
<evidence type="ECO:0000256" key="10">
    <source>
        <dbReference type="ARBA" id="ARBA00060830"/>
    </source>
</evidence>
<dbReference type="InterPro" id="IPR002300">
    <property type="entry name" value="aa-tRNA-synth_Ia"/>
</dbReference>
<dbReference type="Pfam" id="PF00133">
    <property type="entry name" value="tRNA-synt_1"/>
    <property type="match status" value="1"/>
</dbReference>
<reference evidence="16" key="1">
    <citation type="submission" date="2018-04" db="EMBL/GenBank/DDBJ databases">
        <authorList>
            <person name="Jy Z."/>
        </authorList>
    </citation>
    <scope>NUCLEOTIDE SEQUENCE</scope>
    <source>
        <strain evidence="17">AS13</strain>
        <strain evidence="16">LA18</strain>
    </source>
</reference>
<dbReference type="FunFam" id="3.40.50.620:FF:000078">
    <property type="entry name" value="Valine--tRNA ligase, mitochondrial"/>
    <property type="match status" value="1"/>
</dbReference>
<dbReference type="SUPFAM" id="SSF50677">
    <property type="entry name" value="ValRS/IleRS/LeuRS editing domain"/>
    <property type="match status" value="1"/>
</dbReference>
<dbReference type="InterPro" id="IPR009080">
    <property type="entry name" value="tRNAsynth_Ia_anticodon-bd"/>
</dbReference>
<accession>A0AAW7MPQ2</accession>
<dbReference type="InterPro" id="IPR033705">
    <property type="entry name" value="Anticodon_Ia_Val"/>
</dbReference>
<evidence type="ECO:0000256" key="11">
    <source>
        <dbReference type="HAMAP-Rule" id="MF_02004"/>
    </source>
</evidence>
<comment type="similarity">
    <text evidence="10 11">Belongs to the class-I aminoacyl-tRNA synthetase family. ValS type 1 subfamily.</text>
</comment>
<evidence type="ECO:0000313" key="16">
    <source>
        <dbReference type="EMBL" id="MDN4574754.1"/>
    </source>
</evidence>
<dbReference type="GO" id="GO:0006438">
    <property type="term" value="P:valyl-tRNA aminoacylation"/>
    <property type="evidence" value="ECO:0007669"/>
    <property type="project" value="UniProtKB-UniRule"/>
</dbReference>
<evidence type="ECO:0000256" key="5">
    <source>
        <dbReference type="ARBA" id="ARBA00022840"/>
    </source>
</evidence>
<comment type="catalytic activity">
    <reaction evidence="9 11">
        <text>tRNA(Val) + L-valine + ATP = L-valyl-tRNA(Val) + AMP + diphosphate</text>
        <dbReference type="Rhea" id="RHEA:10704"/>
        <dbReference type="Rhea" id="RHEA-COMP:9672"/>
        <dbReference type="Rhea" id="RHEA-COMP:9708"/>
        <dbReference type="ChEBI" id="CHEBI:30616"/>
        <dbReference type="ChEBI" id="CHEBI:33019"/>
        <dbReference type="ChEBI" id="CHEBI:57762"/>
        <dbReference type="ChEBI" id="CHEBI:78442"/>
        <dbReference type="ChEBI" id="CHEBI:78537"/>
        <dbReference type="ChEBI" id="CHEBI:456215"/>
        <dbReference type="EC" id="6.1.1.9"/>
    </reaction>
</comment>
<comment type="subunit">
    <text evidence="11">Monomer.</text>
</comment>
<dbReference type="EMBL" id="QAIC01000040">
    <property type="protein sequence ID" value="MDN4574754.1"/>
    <property type="molecule type" value="Genomic_DNA"/>
</dbReference>
<proteinExistence type="inferred from homology"/>
<dbReference type="Proteomes" id="UP001172788">
    <property type="component" value="Unassembled WGS sequence"/>
</dbReference>
<dbReference type="EMBL" id="QAID01000043">
    <property type="protein sequence ID" value="MDN4580257.1"/>
    <property type="molecule type" value="Genomic_DNA"/>
</dbReference>
<evidence type="ECO:0000256" key="1">
    <source>
        <dbReference type="ARBA" id="ARBA00004496"/>
    </source>
</evidence>
<feature type="domain" description="Valyl-tRNA synthetase tRNA-binding arm" evidence="15">
    <location>
        <begin position="887"/>
        <end position="951"/>
    </location>
</feature>
<evidence type="ECO:0000259" key="14">
    <source>
        <dbReference type="Pfam" id="PF08264"/>
    </source>
</evidence>
<dbReference type="InterPro" id="IPR013155">
    <property type="entry name" value="M/V/L/I-tRNA-synth_anticd-bd"/>
</dbReference>
<dbReference type="EC" id="6.1.1.9" evidence="11"/>
<dbReference type="Gene3D" id="1.10.287.380">
    <property type="entry name" value="Valyl-tRNA synthetase, C-terminal domain"/>
    <property type="match status" value="1"/>
</dbReference>
<dbReference type="Gene3D" id="1.10.730.10">
    <property type="entry name" value="Isoleucyl-tRNA Synthetase, Domain 1"/>
    <property type="match status" value="1"/>
</dbReference>
<dbReference type="PANTHER" id="PTHR11946:SF93">
    <property type="entry name" value="VALINE--TRNA LIGASE, CHLOROPLASTIC_MITOCHONDRIAL 2"/>
    <property type="match status" value="1"/>
</dbReference>
<evidence type="ECO:0000259" key="13">
    <source>
        <dbReference type="Pfam" id="PF00133"/>
    </source>
</evidence>
<dbReference type="InterPro" id="IPR009008">
    <property type="entry name" value="Val/Leu/Ile-tRNA-synth_edit"/>
</dbReference>
<sequence length="953" mass="106932">MSDSDNTLAKSFEPQDVEAHWGPEWERRGYARPTFDDAREDFSIQLPPPNVTGTLHMGHAFNQTIMDGLTRYHRMKGANTLWVPGTDHAGIATQIVVERQLDAQKVSRHDLGREKFVERVWAWKEESGSTITRQVRRLGASIDWSREYFTMDEKMSRAVRDVFVTLHEQRLIYRGKRLVNWESTLLTAVSDLEVVSEEEDGSLWHIRYPLADGSGALTVATTRPETMLGDTALMVHPEDERYKHLIGKTARLPLCDREIPIIADDYVDLEFGTGVVKVTPAHDFNDYAVGQRHNLPQINILTLDAKINDNAPEKYRGLDRFDARKQIVADLDALGLLESVKPHKLMVPRSDRTGTIIEPMLTDQWFVAMSKPAPEGTFHPGKSITETALDVVRSGEIKFVPENWTTTYNQWLENIQDWCISRQLWWGHQIPAWYDDAGNVYVARTEEEATEKARAAGYTGALKRDEDVLDTWFSSALVPFSSLGWPQETPELKHFLPSSVLVTGFDIIFFWVARMVMMTTHFTGKVPFKTVYVHGLVRDAEGQKMSKSKGNTLDPIDIVDGVSLDALLAKRTTGLMNPKQAASIEKKTRKEFPDGIAPFGTDALRFTFASMATLGRNINFDLARCEGYRNFCNKLWNATRFVLMNCEGHDCGLAPCVGDCGPDGQLDFSRADRWIVSLLQRVEADVAKGFADYRFDNIASAIYKFVWDEYCDWYVELAKWQIQNGTPAQQRATRRTLLRVLETVLRLAHPIIPFITEALWQKVAPLAGRYPADKAAGEASLMVQPYPVADASKIDEGDEAWMQQLKTAVDACRNLRGEMNLSPAQRVPLLVAGDVDFLTSIAPYLQTLAKLSEVQVLADEATLDAQAAGAPLAVVGANKLALKVEVDVAAERERLGKEVKRLEGEIAKCHGKLSNESFVARAPANVVELEKQRLVDFEAVLGKLQAQLARLPA</sequence>
<keyword evidence="8 11" id="KW-0030">Aminoacyl-tRNA synthetase</keyword>
<comment type="subcellular location">
    <subcellularLocation>
        <location evidence="1 11">Cytoplasm</location>
    </subcellularLocation>
</comment>
<dbReference type="Gene3D" id="3.90.740.10">
    <property type="entry name" value="Valyl/Leucyl/Isoleucyl-tRNA synthetase, editing domain"/>
    <property type="match status" value="1"/>
</dbReference>
<dbReference type="InterPro" id="IPR010978">
    <property type="entry name" value="tRNA-bd_arm"/>
</dbReference>
<dbReference type="GO" id="GO:0002161">
    <property type="term" value="F:aminoacyl-tRNA deacylase activity"/>
    <property type="evidence" value="ECO:0007669"/>
    <property type="project" value="InterPro"/>
</dbReference>
<dbReference type="HAMAP" id="MF_02004">
    <property type="entry name" value="Val_tRNA_synth_type1"/>
    <property type="match status" value="1"/>
</dbReference>
<dbReference type="InterPro" id="IPR019499">
    <property type="entry name" value="Val-tRNA_synth_tRNA-bd"/>
</dbReference>
<dbReference type="GO" id="GO:0005829">
    <property type="term" value="C:cytosol"/>
    <property type="evidence" value="ECO:0007669"/>
    <property type="project" value="TreeGrafter"/>
</dbReference>
<evidence type="ECO:0000256" key="2">
    <source>
        <dbReference type="ARBA" id="ARBA00022490"/>
    </source>
</evidence>
<keyword evidence="4 11" id="KW-0547">Nucleotide-binding</keyword>
<feature type="short sequence motif" description="'HIGH' region" evidence="11">
    <location>
        <begin position="49"/>
        <end position="59"/>
    </location>
</feature>
<feature type="domain" description="Methionyl/Valyl/Leucyl/Isoleucyl-tRNA synthetase anticodon-binding" evidence="14">
    <location>
        <begin position="672"/>
        <end position="828"/>
    </location>
</feature>
<dbReference type="GO" id="GO:0005524">
    <property type="term" value="F:ATP binding"/>
    <property type="evidence" value="ECO:0007669"/>
    <property type="project" value="UniProtKB-UniRule"/>
</dbReference>
<evidence type="ECO:0000259" key="15">
    <source>
        <dbReference type="Pfam" id="PF10458"/>
    </source>
</evidence>
<keyword evidence="7 11" id="KW-0175">Coiled coil</keyword>
<keyword evidence="5 11" id="KW-0067">ATP-binding</keyword>
<keyword evidence="2 11" id="KW-0963">Cytoplasm</keyword>
<keyword evidence="3 11" id="KW-0436">Ligase</keyword>
<dbReference type="NCBIfam" id="TIGR00422">
    <property type="entry name" value="valS"/>
    <property type="match status" value="1"/>
</dbReference>
<evidence type="ECO:0000256" key="9">
    <source>
        <dbReference type="ARBA" id="ARBA00047552"/>
    </source>
</evidence>
<dbReference type="InterPro" id="IPR002303">
    <property type="entry name" value="Valyl-tRNA_ligase"/>
</dbReference>
<dbReference type="SUPFAM" id="SSF52374">
    <property type="entry name" value="Nucleotidylyl transferase"/>
    <property type="match status" value="1"/>
</dbReference>
<evidence type="ECO:0000313" key="17">
    <source>
        <dbReference type="EMBL" id="MDN4580257.1"/>
    </source>
</evidence>
<comment type="domain">
    <text evidence="11">ValRS has two distinct active sites: one for aminoacylation and one for editing. The misactivated threonine is translocated from the active site to the editing site.</text>
</comment>
<dbReference type="InterPro" id="IPR001412">
    <property type="entry name" value="aa-tRNA-synth_I_CS"/>
</dbReference>
<dbReference type="InterPro" id="IPR014729">
    <property type="entry name" value="Rossmann-like_a/b/a_fold"/>
</dbReference>
<dbReference type="InterPro" id="IPR037118">
    <property type="entry name" value="Val-tRNA_synth_C_sf"/>
</dbReference>
<evidence type="ECO:0000256" key="4">
    <source>
        <dbReference type="ARBA" id="ARBA00022741"/>
    </source>
</evidence>
<dbReference type="RefSeq" id="WP_301235447.1">
    <property type="nucleotide sequence ID" value="NZ_QAIC01000040.1"/>
</dbReference>
<dbReference type="Pfam" id="PF10458">
    <property type="entry name" value="Val_tRNA-synt_C"/>
    <property type="match status" value="1"/>
</dbReference>
<dbReference type="GO" id="GO:0004832">
    <property type="term" value="F:valine-tRNA ligase activity"/>
    <property type="evidence" value="ECO:0007669"/>
    <property type="project" value="UniProtKB-UniRule"/>
</dbReference>
<protein>
    <recommendedName>
        <fullName evidence="11">Valine--tRNA ligase</fullName>
        <ecNumber evidence="11">6.1.1.9</ecNumber>
    </recommendedName>
    <alternativeName>
        <fullName evidence="11">Valyl-tRNA synthetase</fullName>
        <shortName evidence="11">ValRS</shortName>
    </alternativeName>
</protein>
<keyword evidence="18" id="KW-1185">Reference proteome</keyword>
<dbReference type="PROSITE" id="PS00178">
    <property type="entry name" value="AA_TRNA_LIGASE_I"/>
    <property type="match status" value="1"/>
</dbReference>
<gene>
    <name evidence="11" type="primary">valS</name>
    <name evidence="16" type="ORF">DBA34_15990</name>
    <name evidence="17" type="ORF">DBB29_19295</name>
</gene>
<dbReference type="NCBIfam" id="NF004349">
    <property type="entry name" value="PRK05729.1"/>
    <property type="match status" value="1"/>
</dbReference>